<evidence type="ECO:0000313" key="2">
    <source>
        <dbReference type="Proteomes" id="UP001553161"/>
    </source>
</evidence>
<dbReference type="EMBL" id="JBFBVU010000051">
    <property type="protein sequence ID" value="MEV8468917.1"/>
    <property type="molecule type" value="Genomic_DNA"/>
</dbReference>
<sequence length="127" mass="13201">MEEFDVPEPVLPGVVAGRVGSASDGFPYREMGEALGHNIGLAAVSAGTAPVDHLSSDPGQRCTPGHPGLRNLLALIAQILCQLAVAMDLAAVRPGLPDQLGLARNLLRSVACRSYSSGEGRLTVSDW</sequence>
<keyword evidence="2" id="KW-1185">Reference proteome</keyword>
<organism evidence="1 2">
    <name type="scientific">Meridianimarinicoccus marinus</name>
    <dbReference type="NCBI Taxonomy" id="3231483"/>
    <lineage>
        <taxon>Bacteria</taxon>
        <taxon>Pseudomonadati</taxon>
        <taxon>Pseudomonadota</taxon>
        <taxon>Alphaproteobacteria</taxon>
        <taxon>Rhodobacterales</taxon>
        <taxon>Paracoccaceae</taxon>
        <taxon>Meridianimarinicoccus</taxon>
    </lineage>
</organism>
<protein>
    <submittedName>
        <fullName evidence="1">Uncharacterized protein</fullName>
    </submittedName>
</protein>
<gene>
    <name evidence="1" type="ORF">AB0T83_19395</name>
</gene>
<proteinExistence type="predicted"/>
<evidence type="ECO:0000313" key="1">
    <source>
        <dbReference type="EMBL" id="MEV8468917.1"/>
    </source>
</evidence>
<reference evidence="1 2" key="1">
    <citation type="submission" date="2024-07" db="EMBL/GenBank/DDBJ databases">
        <authorList>
            <person name="Kang M."/>
        </authorList>
    </citation>
    <scope>NUCLEOTIDE SEQUENCE [LARGE SCALE GENOMIC DNA]</scope>
    <source>
        <strain evidence="1 2">DFM31</strain>
    </source>
</reference>
<dbReference type="RefSeq" id="WP_366194872.1">
    <property type="nucleotide sequence ID" value="NZ_JBFBVU010000051.1"/>
</dbReference>
<name>A0ABV3LD31_9RHOB</name>
<accession>A0ABV3LD31</accession>
<comment type="caution">
    <text evidence="1">The sequence shown here is derived from an EMBL/GenBank/DDBJ whole genome shotgun (WGS) entry which is preliminary data.</text>
</comment>
<dbReference type="Proteomes" id="UP001553161">
    <property type="component" value="Unassembled WGS sequence"/>
</dbReference>